<dbReference type="Proteomes" id="UP000237105">
    <property type="component" value="Unassembled WGS sequence"/>
</dbReference>
<gene>
    <name evidence="1" type="ORF">PanWU01x14_288580</name>
</gene>
<name>A0A2P5AYJ2_PARAD</name>
<keyword evidence="2" id="KW-1185">Reference proteome</keyword>
<dbReference type="EMBL" id="JXTB01000412">
    <property type="protein sequence ID" value="PON41586.1"/>
    <property type="molecule type" value="Genomic_DNA"/>
</dbReference>
<protein>
    <submittedName>
        <fullName evidence="1">Uncharacterized protein</fullName>
    </submittedName>
</protein>
<evidence type="ECO:0000313" key="2">
    <source>
        <dbReference type="Proteomes" id="UP000237105"/>
    </source>
</evidence>
<reference evidence="2" key="1">
    <citation type="submission" date="2016-06" db="EMBL/GenBank/DDBJ databases">
        <title>Parallel loss of symbiosis genes in relatives of nitrogen-fixing non-legume Parasponia.</title>
        <authorList>
            <person name="Van Velzen R."/>
            <person name="Holmer R."/>
            <person name="Bu F."/>
            <person name="Rutten L."/>
            <person name="Van Zeijl A."/>
            <person name="Liu W."/>
            <person name="Santuari L."/>
            <person name="Cao Q."/>
            <person name="Sharma T."/>
            <person name="Shen D."/>
            <person name="Roswanjaya Y."/>
            <person name="Wardhani T."/>
            <person name="Kalhor M.S."/>
            <person name="Jansen J."/>
            <person name="Van den Hoogen J."/>
            <person name="Gungor B."/>
            <person name="Hartog M."/>
            <person name="Hontelez J."/>
            <person name="Verver J."/>
            <person name="Yang W.-C."/>
            <person name="Schijlen E."/>
            <person name="Repin R."/>
            <person name="Schilthuizen M."/>
            <person name="Schranz E."/>
            <person name="Heidstra R."/>
            <person name="Miyata K."/>
            <person name="Fedorova E."/>
            <person name="Kohlen W."/>
            <person name="Bisseling T."/>
            <person name="Smit S."/>
            <person name="Geurts R."/>
        </authorList>
    </citation>
    <scope>NUCLEOTIDE SEQUENCE [LARGE SCALE GENOMIC DNA]</scope>
    <source>
        <strain evidence="2">cv. WU1-14</strain>
    </source>
</reference>
<comment type="caution">
    <text evidence="1">The sequence shown here is derived from an EMBL/GenBank/DDBJ whole genome shotgun (WGS) entry which is preliminary data.</text>
</comment>
<organism evidence="1 2">
    <name type="scientific">Parasponia andersonii</name>
    <name type="common">Sponia andersonii</name>
    <dbReference type="NCBI Taxonomy" id="3476"/>
    <lineage>
        <taxon>Eukaryota</taxon>
        <taxon>Viridiplantae</taxon>
        <taxon>Streptophyta</taxon>
        <taxon>Embryophyta</taxon>
        <taxon>Tracheophyta</taxon>
        <taxon>Spermatophyta</taxon>
        <taxon>Magnoliopsida</taxon>
        <taxon>eudicotyledons</taxon>
        <taxon>Gunneridae</taxon>
        <taxon>Pentapetalae</taxon>
        <taxon>rosids</taxon>
        <taxon>fabids</taxon>
        <taxon>Rosales</taxon>
        <taxon>Cannabaceae</taxon>
        <taxon>Parasponia</taxon>
    </lineage>
</organism>
<sequence>MMENLMKSRAFKNLFDTLEFGDEARKKATHTIFKISQRFGPQCCSINYVVGRIAKKDKDTITFSKKDAQLMNFSHNKPLCVEAKDNSTPFKRALVDNGLAVNLMTWQVFKAAKITESKLIMQTVGNMP</sequence>
<dbReference type="OrthoDB" id="1752268at2759"/>
<proteinExistence type="predicted"/>
<dbReference type="AlphaFoldDB" id="A0A2P5AYJ2"/>
<accession>A0A2P5AYJ2</accession>
<evidence type="ECO:0000313" key="1">
    <source>
        <dbReference type="EMBL" id="PON41586.1"/>
    </source>
</evidence>